<evidence type="ECO:0000313" key="3">
    <source>
        <dbReference type="EMBL" id="KAF9757264.1"/>
    </source>
</evidence>
<evidence type="ECO:0000256" key="1">
    <source>
        <dbReference type="SAM" id="MobiDB-lite"/>
    </source>
</evidence>
<evidence type="ECO:0000313" key="4">
    <source>
        <dbReference type="Proteomes" id="UP000616885"/>
    </source>
</evidence>
<accession>A0A8H7NJR2</accession>
<reference evidence="3" key="1">
    <citation type="submission" date="2020-10" db="EMBL/GenBank/DDBJ databases">
        <title>High-Quality Genome Resource of Clonostachys rosea strain S41 by Oxford Nanopore Long-Read Sequencing.</title>
        <authorList>
            <person name="Wang H."/>
        </authorList>
    </citation>
    <scope>NUCLEOTIDE SEQUENCE</scope>
    <source>
        <strain evidence="3">S41</strain>
    </source>
</reference>
<name>A0A8H7NJR2_BIOOC</name>
<keyword evidence="2" id="KW-0732">Signal</keyword>
<comment type="caution">
    <text evidence="3">The sequence shown here is derived from an EMBL/GenBank/DDBJ whole genome shotgun (WGS) entry which is preliminary data.</text>
</comment>
<protein>
    <submittedName>
        <fullName evidence="3">Uncharacterized protein</fullName>
    </submittedName>
</protein>
<proteinExistence type="predicted"/>
<feature type="chain" id="PRO_5034335382" evidence="2">
    <location>
        <begin position="24"/>
        <end position="208"/>
    </location>
</feature>
<feature type="region of interest" description="Disordered" evidence="1">
    <location>
        <begin position="38"/>
        <end position="69"/>
    </location>
</feature>
<dbReference type="Proteomes" id="UP000616885">
    <property type="component" value="Unassembled WGS sequence"/>
</dbReference>
<organism evidence="3 4">
    <name type="scientific">Bionectria ochroleuca</name>
    <name type="common">Gliocladium roseum</name>
    <dbReference type="NCBI Taxonomy" id="29856"/>
    <lineage>
        <taxon>Eukaryota</taxon>
        <taxon>Fungi</taxon>
        <taxon>Dikarya</taxon>
        <taxon>Ascomycota</taxon>
        <taxon>Pezizomycotina</taxon>
        <taxon>Sordariomycetes</taxon>
        <taxon>Hypocreomycetidae</taxon>
        <taxon>Hypocreales</taxon>
        <taxon>Bionectriaceae</taxon>
        <taxon>Clonostachys</taxon>
    </lineage>
</organism>
<evidence type="ECO:0000256" key="2">
    <source>
        <dbReference type="SAM" id="SignalP"/>
    </source>
</evidence>
<sequence>MIPSVVWRQTFLLFNCPSLHFTALQCCFDLPSTTNQRIQSADSKPSIDNGHYESHHHPGAAPTHGGPGDDVRQAQVFTGYANQGYPTNGHGGSMSHMAPHSSSIIPAKRHSRSGAEDHDDLFPDIPEAKKRKFILVEDNVRGSRLRVRVTLEGVDTNEIPDSFRKGASVFPRTYFPREMQSPPQAPQAPTSSLTIWRMTTHKRPRVGR</sequence>
<dbReference type="EMBL" id="JADCTT010000002">
    <property type="protein sequence ID" value="KAF9757264.1"/>
    <property type="molecule type" value="Genomic_DNA"/>
</dbReference>
<feature type="signal peptide" evidence="2">
    <location>
        <begin position="1"/>
        <end position="23"/>
    </location>
</feature>
<dbReference type="AlphaFoldDB" id="A0A8H7NJR2"/>
<gene>
    <name evidence="3" type="ORF">IM811_008208</name>
</gene>